<dbReference type="EMBL" id="OU895879">
    <property type="protein sequence ID" value="CAG9809422.1"/>
    <property type="molecule type" value="Genomic_DNA"/>
</dbReference>
<accession>A0A9N9S1C8</accession>
<feature type="binding site" evidence="3">
    <location>
        <position position="33"/>
    </location>
    <ligand>
        <name>FAD</name>
        <dbReference type="ChEBI" id="CHEBI:57692"/>
    </ligand>
</feature>
<keyword evidence="2 4" id="KW-0560">Oxidoreductase</keyword>
<dbReference type="InterPro" id="IPR001613">
    <property type="entry name" value="Flavin_amine_oxidase"/>
</dbReference>
<proteinExistence type="inferred from homology"/>
<dbReference type="EC" id="1.4.3.-" evidence="4"/>
<evidence type="ECO:0000256" key="1">
    <source>
        <dbReference type="ARBA" id="ARBA00001974"/>
    </source>
</evidence>
<reference evidence="7" key="1">
    <citation type="submission" date="2022-01" db="EMBL/GenBank/DDBJ databases">
        <authorList>
            <person name="King R."/>
        </authorList>
    </citation>
    <scope>NUCLEOTIDE SEQUENCE</scope>
</reference>
<evidence type="ECO:0000256" key="2">
    <source>
        <dbReference type="ARBA" id="ARBA00023002"/>
    </source>
</evidence>
<dbReference type="Gene3D" id="3.90.660.10">
    <property type="match status" value="1"/>
</dbReference>
<dbReference type="OrthoDB" id="5046242at2759"/>
<gene>
    <name evidence="7" type="ORF">CHIRRI_LOCUS12248</name>
</gene>
<dbReference type="InterPro" id="IPR050281">
    <property type="entry name" value="Flavin_monoamine_oxidase"/>
</dbReference>
<dbReference type="InterPro" id="IPR036188">
    <property type="entry name" value="FAD/NAD-bd_sf"/>
</dbReference>
<dbReference type="SUPFAM" id="SSF51905">
    <property type="entry name" value="FAD/NAD(P)-binding domain"/>
    <property type="match status" value="1"/>
</dbReference>
<dbReference type="PRINTS" id="PR00757">
    <property type="entry name" value="AMINEOXDASEF"/>
</dbReference>
<dbReference type="PANTHER" id="PTHR10742">
    <property type="entry name" value="FLAVIN MONOAMINE OXIDASE"/>
    <property type="match status" value="1"/>
</dbReference>
<dbReference type="Gene3D" id="3.50.50.60">
    <property type="entry name" value="FAD/NAD(P)-binding domain"/>
    <property type="match status" value="1"/>
</dbReference>
<evidence type="ECO:0000256" key="3">
    <source>
        <dbReference type="PIRSR" id="PIRSR601613-1"/>
    </source>
</evidence>
<dbReference type="PANTHER" id="PTHR10742:SF398">
    <property type="entry name" value="AMINE OXIDASE DOMAIN-CONTAINING PROTEIN-RELATED"/>
    <property type="match status" value="1"/>
</dbReference>
<keyword evidence="4" id="KW-0274">FAD</keyword>
<name>A0A9N9S1C8_9DIPT</name>
<feature type="domain" description="Amine oxidase" evidence="6">
    <location>
        <begin position="213"/>
        <end position="491"/>
    </location>
</feature>
<feature type="signal peptide" evidence="5">
    <location>
        <begin position="1"/>
        <end position="18"/>
    </location>
</feature>
<feature type="binding site" evidence="3">
    <location>
        <position position="375"/>
    </location>
    <ligand>
        <name>substrate</name>
    </ligand>
</feature>
<feature type="binding site" evidence="3">
    <location>
        <begin position="53"/>
        <end position="54"/>
    </location>
    <ligand>
        <name>FAD</name>
        <dbReference type="ChEBI" id="CHEBI:57692"/>
    </ligand>
</feature>
<sequence>MWNCFIIVLSLFCITAHSQTEDKSVIIIGSGLSGYAAARRLIENGFTDIKILEALDRTGGRIYSVPFSDGFVDLGAQWCHGQTGNIIYEMTSPHFAFGSTPFETVDPYFRFSDGSLPEQDIYVKLYGEGYKIIHSIDRVTTPNVPFGDLFMQKFNAVLATTTYQNINPEVVKYVKAELVKNVMGFFGANSWNDISPKVNNEEEKAGGDQHCTWKKQGFQTFINYLTKKSPNPSENLNIDAKVILNKKVTNIQYNKDDAAGQVTVNCADGTSYTATHVIVTPSLGYLKAHYKTLFTPALSGPKAVEIESRGVGNLGKFFMKFATPFWVLDNEPFLGIEGMWLDADKQAAIADGREWLLGIVAVYGVESFPDLLEVFLAGDYVGTFENTDTEKVIADITWWLEKFAPYMKPVPRPLAVARTKWMTHEFFLGSYSYPSMAEEQNNVRTSDLAAPIINIDEKPILLFAGEATDSKFPSMAHGAVNSGFRAATEIIEYYQA</sequence>
<organism evidence="7 8">
    <name type="scientific">Chironomus riparius</name>
    <dbReference type="NCBI Taxonomy" id="315576"/>
    <lineage>
        <taxon>Eukaryota</taxon>
        <taxon>Metazoa</taxon>
        <taxon>Ecdysozoa</taxon>
        <taxon>Arthropoda</taxon>
        <taxon>Hexapoda</taxon>
        <taxon>Insecta</taxon>
        <taxon>Pterygota</taxon>
        <taxon>Neoptera</taxon>
        <taxon>Endopterygota</taxon>
        <taxon>Diptera</taxon>
        <taxon>Nematocera</taxon>
        <taxon>Chironomoidea</taxon>
        <taxon>Chironomidae</taxon>
        <taxon>Chironominae</taxon>
        <taxon>Chironomus</taxon>
    </lineage>
</organism>
<reference evidence="7" key="2">
    <citation type="submission" date="2022-10" db="EMBL/GenBank/DDBJ databases">
        <authorList>
            <consortium name="ENA_rothamsted_submissions"/>
            <consortium name="culmorum"/>
            <person name="King R."/>
        </authorList>
    </citation>
    <scope>NUCLEOTIDE SEQUENCE</scope>
</reference>
<dbReference type="GO" id="GO:0046592">
    <property type="term" value="F:polyamine oxidase activity"/>
    <property type="evidence" value="ECO:0007669"/>
    <property type="project" value="TreeGrafter"/>
</dbReference>
<evidence type="ECO:0000256" key="5">
    <source>
        <dbReference type="SAM" id="SignalP"/>
    </source>
</evidence>
<evidence type="ECO:0000313" key="8">
    <source>
        <dbReference type="Proteomes" id="UP001153620"/>
    </source>
</evidence>
<dbReference type="Pfam" id="PF01593">
    <property type="entry name" value="Amino_oxidase"/>
    <property type="match status" value="2"/>
</dbReference>
<evidence type="ECO:0000313" key="7">
    <source>
        <dbReference type="EMBL" id="CAG9809422.1"/>
    </source>
</evidence>
<dbReference type="SUPFAM" id="SSF54373">
    <property type="entry name" value="FAD-linked reductases, C-terminal domain"/>
    <property type="match status" value="1"/>
</dbReference>
<evidence type="ECO:0000256" key="4">
    <source>
        <dbReference type="RuleBase" id="RU362067"/>
    </source>
</evidence>
<dbReference type="InterPro" id="IPR002937">
    <property type="entry name" value="Amino_oxidase"/>
</dbReference>
<keyword evidence="5" id="KW-0732">Signal</keyword>
<dbReference type="AlphaFoldDB" id="A0A9N9S1C8"/>
<keyword evidence="4" id="KW-0285">Flavoprotein</keyword>
<dbReference type="Proteomes" id="UP001153620">
    <property type="component" value="Chromosome 3"/>
</dbReference>
<comment type="similarity">
    <text evidence="4">Belongs to the flavin monoamine oxidase family.</text>
</comment>
<feature type="chain" id="PRO_5040183114" description="Amine oxidase" evidence="5">
    <location>
        <begin position="19"/>
        <end position="496"/>
    </location>
</feature>
<dbReference type="GO" id="GO:0008131">
    <property type="term" value="F:primary methylamine oxidase activity"/>
    <property type="evidence" value="ECO:0007669"/>
    <property type="project" value="UniProtKB-ARBA"/>
</dbReference>
<keyword evidence="8" id="KW-1185">Reference proteome</keyword>
<protein>
    <recommendedName>
        <fullName evidence="4">Amine oxidase</fullName>
        <ecNumber evidence="4">1.4.3.-</ecNumber>
    </recommendedName>
</protein>
<feature type="domain" description="Amine oxidase" evidence="6">
    <location>
        <begin position="32"/>
        <end position="90"/>
    </location>
</feature>
<comment type="cofactor">
    <cofactor evidence="1 4">
        <name>FAD</name>
        <dbReference type="ChEBI" id="CHEBI:57692"/>
    </cofactor>
</comment>
<evidence type="ECO:0000259" key="6">
    <source>
        <dbReference type="Pfam" id="PF01593"/>
    </source>
</evidence>
<feature type="binding site" evidence="3">
    <location>
        <position position="248"/>
    </location>
    <ligand>
        <name>FAD</name>
        <dbReference type="ChEBI" id="CHEBI:57692"/>
    </ligand>
</feature>